<dbReference type="KEGG" id="dpx:DAPPUDRAFT_114243"/>
<protein>
    <submittedName>
        <fullName evidence="1">Uncharacterized protein</fullName>
    </submittedName>
</protein>
<dbReference type="Proteomes" id="UP000000305">
    <property type="component" value="Unassembled WGS sequence"/>
</dbReference>
<dbReference type="AlphaFoldDB" id="E9HHI2"/>
<proteinExistence type="predicted"/>
<accession>E9HHI2</accession>
<reference evidence="1 2" key="1">
    <citation type="journal article" date="2011" name="Science">
        <title>The ecoresponsive genome of Daphnia pulex.</title>
        <authorList>
            <person name="Colbourne J.K."/>
            <person name="Pfrender M.E."/>
            <person name="Gilbert D."/>
            <person name="Thomas W.K."/>
            <person name="Tucker A."/>
            <person name="Oakley T.H."/>
            <person name="Tokishita S."/>
            <person name="Aerts A."/>
            <person name="Arnold G.J."/>
            <person name="Basu M.K."/>
            <person name="Bauer D.J."/>
            <person name="Caceres C.E."/>
            <person name="Carmel L."/>
            <person name="Casola C."/>
            <person name="Choi J.H."/>
            <person name="Detter J.C."/>
            <person name="Dong Q."/>
            <person name="Dusheyko S."/>
            <person name="Eads B.D."/>
            <person name="Frohlich T."/>
            <person name="Geiler-Samerotte K.A."/>
            <person name="Gerlach D."/>
            <person name="Hatcher P."/>
            <person name="Jogdeo S."/>
            <person name="Krijgsveld J."/>
            <person name="Kriventseva E.V."/>
            <person name="Kultz D."/>
            <person name="Laforsch C."/>
            <person name="Lindquist E."/>
            <person name="Lopez J."/>
            <person name="Manak J.R."/>
            <person name="Muller J."/>
            <person name="Pangilinan J."/>
            <person name="Patwardhan R.P."/>
            <person name="Pitluck S."/>
            <person name="Pritham E.J."/>
            <person name="Rechtsteiner A."/>
            <person name="Rho M."/>
            <person name="Rogozin I.B."/>
            <person name="Sakarya O."/>
            <person name="Salamov A."/>
            <person name="Schaack S."/>
            <person name="Shapiro H."/>
            <person name="Shiga Y."/>
            <person name="Skalitzky C."/>
            <person name="Smith Z."/>
            <person name="Souvorov A."/>
            <person name="Sung W."/>
            <person name="Tang Z."/>
            <person name="Tsuchiya D."/>
            <person name="Tu H."/>
            <person name="Vos H."/>
            <person name="Wang M."/>
            <person name="Wolf Y.I."/>
            <person name="Yamagata H."/>
            <person name="Yamada T."/>
            <person name="Ye Y."/>
            <person name="Shaw J.R."/>
            <person name="Andrews J."/>
            <person name="Crease T.J."/>
            <person name="Tang H."/>
            <person name="Lucas S.M."/>
            <person name="Robertson H.M."/>
            <person name="Bork P."/>
            <person name="Koonin E.V."/>
            <person name="Zdobnov E.M."/>
            <person name="Grigoriev I.V."/>
            <person name="Lynch M."/>
            <person name="Boore J.L."/>
        </authorList>
    </citation>
    <scope>NUCLEOTIDE SEQUENCE [LARGE SCALE GENOMIC DNA]</scope>
</reference>
<gene>
    <name evidence="1" type="ORF">DAPPUDRAFT_114243</name>
</gene>
<evidence type="ECO:0000313" key="2">
    <source>
        <dbReference type="Proteomes" id="UP000000305"/>
    </source>
</evidence>
<evidence type="ECO:0000313" key="1">
    <source>
        <dbReference type="EMBL" id="EFX68781.1"/>
    </source>
</evidence>
<dbReference type="HOGENOM" id="CLU_1706027_0_0_1"/>
<keyword evidence="2" id="KW-1185">Reference proteome</keyword>
<dbReference type="EMBL" id="GL732648">
    <property type="protein sequence ID" value="EFX68781.1"/>
    <property type="molecule type" value="Genomic_DNA"/>
</dbReference>
<name>E9HHI2_DAPPU</name>
<dbReference type="OrthoDB" id="6373954at2759"/>
<sequence>MDPPAGFADERLAMIHGNYYRTNAKSNQHRRPILLQAWLAEFVDVVFHEVILNLRYGPHNAASCRSVHNLGAFDILKENVKRLEPTSSYFVSVRPATIQSQLKDDCVKILRNVLEKRNKGTHEKIHNSDLLKNMLIQMISFCDLLWTHHMDTERSNDFMWQCELELNNMNDENHLY</sequence>
<dbReference type="InParanoid" id="E9HHI2"/>
<organism evidence="1 2">
    <name type="scientific">Daphnia pulex</name>
    <name type="common">Water flea</name>
    <dbReference type="NCBI Taxonomy" id="6669"/>
    <lineage>
        <taxon>Eukaryota</taxon>
        <taxon>Metazoa</taxon>
        <taxon>Ecdysozoa</taxon>
        <taxon>Arthropoda</taxon>
        <taxon>Crustacea</taxon>
        <taxon>Branchiopoda</taxon>
        <taxon>Diplostraca</taxon>
        <taxon>Cladocera</taxon>
        <taxon>Anomopoda</taxon>
        <taxon>Daphniidae</taxon>
        <taxon>Daphnia</taxon>
    </lineage>
</organism>